<dbReference type="eggNOG" id="arCOG01206">
    <property type="taxonomic scope" value="Archaea"/>
</dbReference>
<organism evidence="2 3">
    <name type="scientific">Methanospirillum hungatei JF-1 (strain ATCC 27890 / DSM 864 / NBRC 100397 / JF-1)</name>
    <dbReference type="NCBI Taxonomy" id="323259"/>
    <lineage>
        <taxon>Archaea</taxon>
        <taxon>Methanobacteriati</taxon>
        <taxon>Methanobacteriota</taxon>
        <taxon>Stenosarchaea group</taxon>
        <taxon>Methanomicrobia</taxon>
        <taxon>Methanomicrobiales</taxon>
        <taxon>Methanospirillaceae</taxon>
        <taxon>Methanospirillum</taxon>
    </lineage>
</organism>
<dbReference type="InParanoid" id="Q2FPP6"/>
<dbReference type="STRING" id="323259.Mhun_1114"/>
<keyword evidence="3" id="KW-1185">Reference proteome</keyword>
<feature type="domain" description="Polymerase nucleotidyl transferase" evidence="1">
    <location>
        <begin position="36"/>
        <end position="84"/>
    </location>
</feature>
<dbReference type="KEGG" id="mhu:Mhun_1114"/>
<evidence type="ECO:0000313" key="2">
    <source>
        <dbReference type="EMBL" id="ABD40863.1"/>
    </source>
</evidence>
<dbReference type="AlphaFoldDB" id="Q2FPP6"/>
<dbReference type="GeneID" id="3922479"/>
<reference evidence="3" key="1">
    <citation type="journal article" date="2016" name="Stand. Genomic Sci.">
        <title>Complete genome sequence of Methanospirillum hungatei type strain JF1.</title>
        <authorList>
            <person name="Gunsalus R.P."/>
            <person name="Cook L.E."/>
            <person name="Crable B."/>
            <person name="Rohlin L."/>
            <person name="McDonald E."/>
            <person name="Mouttaki H."/>
            <person name="Sieber J.R."/>
            <person name="Poweleit N."/>
            <person name="Zhou H."/>
            <person name="Lapidus A.L."/>
            <person name="Daligault H.E."/>
            <person name="Land M."/>
            <person name="Gilna P."/>
            <person name="Ivanova N."/>
            <person name="Kyrpides N."/>
            <person name="Culley D.E."/>
            <person name="McInerney M.J."/>
        </authorList>
    </citation>
    <scope>NUCLEOTIDE SEQUENCE [LARGE SCALE GENOMIC DNA]</scope>
    <source>
        <strain evidence="3">ATCC 27890 / DSM 864 / NBRC 100397 / JF-1</strain>
    </source>
</reference>
<dbReference type="EnsemblBacteria" id="ABD40863">
    <property type="protein sequence ID" value="ABD40863"/>
    <property type="gene ID" value="Mhun_1114"/>
</dbReference>
<sequence length="105" mass="12002">MECFGICLLKLGQFDNAFFCFEKALKLYPSNKRDEKKYHITRIGIFGSVIRDEAGPGSDKDILVDFSDDAGLLDHSGLKIYLEKHKIRIGMGLFFVKIPGRYRKP</sequence>
<dbReference type="InterPro" id="IPR019734">
    <property type="entry name" value="TPR_rpt"/>
</dbReference>
<dbReference type="Gene3D" id="3.30.460.10">
    <property type="entry name" value="Beta Polymerase, domain 2"/>
    <property type="match status" value="1"/>
</dbReference>
<dbReference type="RefSeq" id="WP_011448141.1">
    <property type="nucleotide sequence ID" value="NC_007796.1"/>
</dbReference>
<dbReference type="SUPFAM" id="SSF81301">
    <property type="entry name" value="Nucleotidyltransferase"/>
    <property type="match status" value="1"/>
</dbReference>
<dbReference type="GO" id="GO:0016779">
    <property type="term" value="F:nucleotidyltransferase activity"/>
    <property type="evidence" value="ECO:0007669"/>
    <property type="project" value="InterPro"/>
</dbReference>
<dbReference type="InterPro" id="IPR002934">
    <property type="entry name" value="Polymerase_NTP_transf_dom"/>
</dbReference>
<proteinExistence type="predicted"/>
<dbReference type="InterPro" id="IPR043519">
    <property type="entry name" value="NT_sf"/>
</dbReference>
<dbReference type="Pfam" id="PF01909">
    <property type="entry name" value="NTP_transf_2"/>
    <property type="match status" value="1"/>
</dbReference>
<dbReference type="HOGENOM" id="CLU_2230381_0_0_2"/>
<dbReference type="Proteomes" id="UP000001941">
    <property type="component" value="Chromosome"/>
</dbReference>
<dbReference type="CDD" id="cd05403">
    <property type="entry name" value="NT_KNTase_like"/>
    <property type="match status" value="1"/>
</dbReference>
<name>Q2FPP6_METHJ</name>
<protein>
    <submittedName>
        <fullName evidence="2">Nucleotidyltransferases-like protein</fullName>
    </submittedName>
</protein>
<dbReference type="OrthoDB" id="9287at2157"/>
<gene>
    <name evidence="2" type="ordered locus">Mhun_1114</name>
</gene>
<dbReference type="InterPro" id="IPR011990">
    <property type="entry name" value="TPR-like_helical_dom_sf"/>
</dbReference>
<evidence type="ECO:0000259" key="1">
    <source>
        <dbReference type="Pfam" id="PF01909"/>
    </source>
</evidence>
<accession>Q2FPP6</accession>
<evidence type="ECO:0000313" key="3">
    <source>
        <dbReference type="Proteomes" id="UP000001941"/>
    </source>
</evidence>
<dbReference type="Pfam" id="PF00515">
    <property type="entry name" value="TPR_1"/>
    <property type="match status" value="1"/>
</dbReference>
<dbReference type="SUPFAM" id="SSF48452">
    <property type="entry name" value="TPR-like"/>
    <property type="match status" value="1"/>
</dbReference>
<dbReference type="EMBL" id="CP000254">
    <property type="protein sequence ID" value="ABD40863.1"/>
    <property type="molecule type" value="Genomic_DNA"/>
</dbReference>